<evidence type="ECO:0000313" key="1">
    <source>
        <dbReference type="EMBL" id="MBB3220553.1"/>
    </source>
</evidence>
<evidence type="ECO:0000313" key="3">
    <source>
        <dbReference type="Proteomes" id="UP000298763"/>
    </source>
</evidence>
<dbReference type="Proteomes" id="UP000298763">
    <property type="component" value="Chromosome"/>
</dbReference>
<dbReference type="OrthoDB" id="4048724at2"/>
<protein>
    <recommendedName>
        <fullName evidence="5">Phytanoyl-CoA dioxygenase</fullName>
    </recommendedName>
</protein>
<evidence type="ECO:0000313" key="4">
    <source>
        <dbReference type="Proteomes" id="UP000584325"/>
    </source>
</evidence>
<evidence type="ECO:0000313" key="2">
    <source>
        <dbReference type="EMBL" id="QCP11938.1"/>
    </source>
</evidence>
<name>A0A4P8HTD0_9BURK</name>
<gene>
    <name evidence="2" type="ORF">FCL38_17085</name>
    <name evidence="1" type="ORF">FHS02_001352</name>
</gene>
<sequence>MSAPLQPHPPGTAGDALPLLNPHPRVSIVPIFDGHQCVVIDDFMLEPEALVDFAASNHAFFAKQPGNYYPGPELPLGGALAARIHDSFLLHARAPLKVRRVVGMLSRLSLVTQRPDQVLPGQRLPHRDTAGLPPGEERAAMVLYLFKDERHGGTSFFKPRMPMAEITAMLQELRRQERAGEVETADVPATFAIGSTRWFEKVLTIPPRYNRAIFYNGGLFHSGDLHAPDLMVNDPRTGRLTANAFFHVRMATT</sequence>
<reference evidence="1 4" key="2">
    <citation type="submission" date="2020-08" db="EMBL/GenBank/DDBJ databases">
        <title>Genomic Encyclopedia of Type Strains, Phase III (KMG-III): the genomes of soil and plant-associated and newly described type strains.</title>
        <authorList>
            <person name="Whitman W."/>
        </authorList>
    </citation>
    <scope>NUCLEOTIDE SEQUENCE [LARGE SCALE GENOMIC DNA]</scope>
    <source>
        <strain evidence="1 4">CECT 7753</strain>
    </source>
</reference>
<organism evidence="1 4">
    <name type="scientific">Pseudoduganella umbonata</name>
    <dbReference type="NCBI Taxonomy" id="864828"/>
    <lineage>
        <taxon>Bacteria</taxon>
        <taxon>Pseudomonadati</taxon>
        <taxon>Pseudomonadota</taxon>
        <taxon>Betaproteobacteria</taxon>
        <taxon>Burkholderiales</taxon>
        <taxon>Oxalobacteraceae</taxon>
        <taxon>Telluria group</taxon>
        <taxon>Pseudoduganella</taxon>
    </lineage>
</organism>
<dbReference type="RefSeq" id="WP_137314780.1">
    <property type="nucleotide sequence ID" value="NZ_CP040017.1"/>
</dbReference>
<accession>A0A4P8HTD0</accession>
<evidence type="ECO:0008006" key="5">
    <source>
        <dbReference type="Google" id="ProtNLM"/>
    </source>
</evidence>
<reference evidence="2 3" key="1">
    <citation type="submission" date="2019-05" db="EMBL/GenBank/DDBJ databases">
        <title>Draft Genome Sequences of Six Type Strains of the Genus Massilia.</title>
        <authorList>
            <person name="Miess H."/>
            <person name="Frediansyhah A."/>
            <person name="Gross H."/>
        </authorList>
    </citation>
    <scope>NUCLEOTIDE SEQUENCE [LARGE SCALE GENOMIC DNA]</scope>
    <source>
        <strain evidence="2 3">DSMZ 26121</strain>
    </source>
</reference>
<dbReference type="Pfam" id="PF20043">
    <property type="entry name" value="DUF6445"/>
    <property type="match status" value="1"/>
</dbReference>
<dbReference type="InterPro" id="IPR045617">
    <property type="entry name" value="DUF6445"/>
</dbReference>
<dbReference type="Proteomes" id="UP000584325">
    <property type="component" value="Unassembled WGS sequence"/>
</dbReference>
<dbReference type="AlphaFoldDB" id="A0A4P8HTD0"/>
<dbReference type="EMBL" id="JACHXS010000002">
    <property type="protein sequence ID" value="MBB3220553.1"/>
    <property type="molecule type" value="Genomic_DNA"/>
</dbReference>
<proteinExistence type="predicted"/>
<dbReference type="EMBL" id="CP040017">
    <property type="protein sequence ID" value="QCP11938.1"/>
    <property type="molecule type" value="Genomic_DNA"/>
</dbReference>
<keyword evidence="3" id="KW-1185">Reference proteome</keyword>